<sequence length="357" mass="41235">MRVFNMDIFVYDKNFRLLTIIDTFESFIWAERFSENGDFELFTSMDLHLLEYIKQDNYVGIKDSNVLMIIEKINIQTNDETGDELIITGRSVSSILERRIIWTQRMFDGSLEDSILNMINENIDGGNREIEFIVALHSGDEHIKSLKLKAQYTGDNLYDAIKKVCDDNNIGFKVYYANGYLRFKLLAGTDRTYNQSKYPYVIFSPRFDNIISGDYLETKSNLKTTALVLGEGEGLERKRAVVGDEISGLERRELYVDARDISQGKDEEKISDEAYIELLKQRGREKLVEHSSIMSFEGQAEANTMFKYGKDFFLGDIVQVEDNYGHHTTARITEIIISVDSKGMYIRPTFKMKDAKK</sequence>
<dbReference type="InterPro" id="IPR029432">
    <property type="entry name" value="Gp28/Gp37-like_dom"/>
</dbReference>
<dbReference type="EMBL" id="BK015765">
    <property type="protein sequence ID" value="DAE23990.1"/>
    <property type="molecule type" value="Genomic_DNA"/>
</dbReference>
<dbReference type="Pfam" id="PF14594">
    <property type="entry name" value="Sipho_Gp37"/>
    <property type="match status" value="1"/>
</dbReference>
<accession>A0A8S5QXS3</accession>
<evidence type="ECO:0000313" key="2">
    <source>
        <dbReference type="EMBL" id="DAE23990.1"/>
    </source>
</evidence>
<organism evidence="2">
    <name type="scientific">Siphoviridae sp. ctoiA13</name>
    <dbReference type="NCBI Taxonomy" id="2826462"/>
    <lineage>
        <taxon>Viruses</taxon>
        <taxon>Duplodnaviria</taxon>
        <taxon>Heunggongvirae</taxon>
        <taxon>Uroviricota</taxon>
        <taxon>Caudoviricetes</taxon>
    </lineage>
</organism>
<evidence type="ECO:0000259" key="1">
    <source>
        <dbReference type="Pfam" id="PF14594"/>
    </source>
</evidence>
<feature type="domain" description="Gp28/Gp37-like" evidence="1">
    <location>
        <begin position="8"/>
        <end position="350"/>
    </location>
</feature>
<name>A0A8S5QXS3_9CAUD</name>
<protein>
    <recommendedName>
        <fullName evidence="1">Gp28/Gp37-like domain-containing protein</fullName>
    </recommendedName>
</protein>
<proteinExistence type="predicted"/>
<reference evidence="2" key="1">
    <citation type="journal article" date="2021" name="Proc. Natl. Acad. Sci. U.S.A.">
        <title>A Catalog of Tens of Thousands of Viruses from Human Metagenomes Reveals Hidden Associations with Chronic Diseases.</title>
        <authorList>
            <person name="Tisza M.J."/>
            <person name="Buck C.B."/>
        </authorList>
    </citation>
    <scope>NUCLEOTIDE SEQUENCE</scope>
    <source>
        <strain evidence="2">CtoiA13</strain>
    </source>
</reference>